<evidence type="ECO:0000256" key="6">
    <source>
        <dbReference type="ARBA" id="ARBA00022840"/>
    </source>
</evidence>
<dbReference type="EC" id="3.6.3.-" evidence="13"/>
<evidence type="ECO:0000259" key="12">
    <source>
        <dbReference type="PROSITE" id="PS50929"/>
    </source>
</evidence>
<evidence type="ECO:0000256" key="3">
    <source>
        <dbReference type="ARBA" id="ARBA00022475"/>
    </source>
</evidence>
<name>A0A2K4ZB33_9FIRM</name>
<feature type="transmembrane region" description="Helical" evidence="9">
    <location>
        <begin position="158"/>
        <end position="177"/>
    </location>
</feature>
<dbReference type="OrthoDB" id="9762778at2"/>
<keyword evidence="7 9" id="KW-1133">Transmembrane helix</keyword>
<dbReference type="InterPro" id="IPR003593">
    <property type="entry name" value="AAA+_ATPase"/>
</dbReference>
<dbReference type="PANTHER" id="PTHR43394:SF1">
    <property type="entry name" value="ATP-BINDING CASSETTE SUB-FAMILY B MEMBER 10, MITOCHONDRIAL"/>
    <property type="match status" value="1"/>
</dbReference>
<feature type="transmembrane region" description="Helical" evidence="9">
    <location>
        <begin position="136"/>
        <end position="152"/>
    </location>
</feature>
<keyword evidence="5" id="KW-0547">Nucleotide-binding</keyword>
<evidence type="ECO:0000256" key="5">
    <source>
        <dbReference type="ARBA" id="ARBA00022741"/>
    </source>
</evidence>
<proteinExistence type="predicted"/>
<dbReference type="Proteomes" id="UP000236311">
    <property type="component" value="Unassembled WGS sequence"/>
</dbReference>
<keyword evidence="3" id="KW-1003">Cell membrane</keyword>
<keyword evidence="8 9" id="KW-0472">Membrane</keyword>
<protein>
    <submittedName>
        <fullName evidence="13">Multidrug export ATP-binding/permease protein</fullName>
        <ecNumber evidence="13">3.6.3.-</ecNumber>
    </submittedName>
</protein>
<dbReference type="RefSeq" id="WP_103237806.1">
    <property type="nucleotide sequence ID" value="NZ_JANJZD010000002.1"/>
</dbReference>
<dbReference type="Gene3D" id="1.20.1560.10">
    <property type="entry name" value="ABC transporter type 1, transmembrane domain"/>
    <property type="match status" value="1"/>
</dbReference>
<keyword evidence="4 9" id="KW-0812">Transmembrane</keyword>
<dbReference type="InterPro" id="IPR039421">
    <property type="entry name" value="Type_1_exporter"/>
</dbReference>
<feature type="domain" description="ABC transporter" evidence="11">
    <location>
        <begin position="336"/>
        <end position="569"/>
    </location>
</feature>
<dbReference type="Gene3D" id="3.40.50.300">
    <property type="entry name" value="P-loop containing nucleotide triphosphate hydrolases"/>
    <property type="match status" value="1"/>
</dbReference>
<organism evidence="13 14">
    <name type="scientific">Acetatifactor muris</name>
    <dbReference type="NCBI Taxonomy" id="879566"/>
    <lineage>
        <taxon>Bacteria</taxon>
        <taxon>Bacillati</taxon>
        <taxon>Bacillota</taxon>
        <taxon>Clostridia</taxon>
        <taxon>Lachnospirales</taxon>
        <taxon>Lachnospiraceae</taxon>
        <taxon>Acetatifactor</taxon>
    </lineage>
</organism>
<keyword evidence="13" id="KW-0378">Hydrolase</keyword>
<dbReference type="GO" id="GO:0016887">
    <property type="term" value="F:ATP hydrolysis activity"/>
    <property type="evidence" value="ECO:0007669"/>
    <property type="project" value="InterPro"/>
</dbReference>
<dbReference type="InterPro" id="IPR003439">
    <property type="entry name" value="ABC_transporter-like_ATP-bd"/>
</dbReference>
<evidence type="ECO:0000256" key="8">
    <source>
        <dbReference type="ARBA" id="ARBA00023136"/>
    </source>
</evidence>
<dbReference type="Pfam" id="PF00664">
    <property type="entry name" value="ABC_membrane"/>
    <property type="match status" value="1"/>
</dbReference>
<accession>A0A2K4ZB33</accession>
<evidence type="ECO:0000313" key="13">
    <source>
        <dbReference type="EMBL" id="SOY27675.1"/>
    </source>
</evidence>
<dbReference type="Pfam" id="PF00005">
    <property type="entry name" value="ABC_tran"/>
    <property type="match status" value="1"/>
</dbReference>
<evidence type="ECO:0000256" key="2">
    <source>
        <dbReference type="ARBA" id="ARBA00022448"/>
    </source>
</evidence>
<dbReference type="CDD" id="cd07346">
    <property type="entry name" value="ABC_6TM_exporters"/>
    <property type="match status" value="1"/>
</dbReference>
<keyword evidence="10" id="KW-0732">Signal</keyword>
<evidence type="ECO:0000256" key="10">
    <source>
        <dbReference type="SAM" id="SignalP"/>
    </source>
</evidence>
<dbReference type="SUPFAM" id="SSF52540">
    <property type="entry name" value="P-loop containing nucleoside triphosphate hydrolases"/>
    <property type="match status" value="1"/>
</dbReference>
<evidence type="ECO:0000259" key="11">
    <source>
        <dbReference type="PROSITE" id="PS50893"/>
    </source>
</evidence>
<comment type="subcellular location">
    <subcellularLocation>
        <location evidence="1">Cell membrane</location>
        <topology evidence="1">Multi-pass membrane protein</topology>
    </subcellularLocation>
</comment>
<dbReference type="EMBL" id="OFSM01000002">
    <property type="protein sequence ID" value="SOY27675.1"/>
    <property type="molecule type" value="Genomic_DNA"/>
</dbReference>
<dbReference type="GO" id="GO:0005886">
    <property type="term" value="C:plasma membrane"/>
    <property type="evidence" value="ECO:0007669"/>
    <property type="project" value="UniProtKB-SubCell"/>
</dbReference>
<evidence type="ECO:0000256" key="4">
    <source>
        <dbReference type="ARBA" id="ARBA00022692"/>
    </source>
</evidence>
<sequence length="579" mass="65121">MKIKLFLKNICGRKLYFQIAFAILLAFGTATAQFLAAQHLGNVIDAVEKGYRETMYHVLSIAASLTLYIPGTAALTFFSGKISAGFSRSAQLKIGMKICSAQYQELERMNDGDLLSMIAKDIDSIRSWIGLVMRSGYLPVCLGLIPVCLFRWCNWKFSLLALCMIPLNAVPSIFFAGRLSPFHDREKKAYARVLSHFTDSLQFAMMIKAFQLEQTFQDEHKAKLDQHRNTLKKRVLFEKLTEEYGRSYGHISRILLLLLSAYFIFRGEMTLGRLTSVILCADFIGEGLKILGNIPLLLPPAKAAVNRMQTLLELPDESLSENKTAATDTRNGIPVYEVHGLSFSYGDVAILQNIHFRVYPGEKIAVVGLSGCGKTTLFKLLGRLYTPEKNQIYFKGMDISALTPEYMRAHITVTTQEAFLFQATFMDNVKVAKADGSEEEIIAACKNARLDSFIQTLPEAYDTEVNTTVQSISNGQMQRINLARAFLRDTDVFLLDEPVSALDSVTAGAIWNYLFSECTDKTLLIILHDLEEVCRFHKVLVLDQGKVAAFGTHKELIQSCELYKNLYKEKMKNRRKAEA</sequence>
<reference evidence="13 14" key="1">
    <citation type="submission" date="2018-01" db="EMBL/GenBank/DDBJ databases">
        <authorList>
            <person name="Gaut B.S."/>
            <person name="Morton B.R."/>
            <person name="Clegg M.T."/>
            <person name="Duvall M.R."/>
        </authorList>
    </citation>
    <scope>NUCLEOTIDE SEQUENCE [LARGE SCALE GENOMIC DNA]</scope>
    <source>
        <strain evidence="13">GP69</strain>
    </source>
</reference>
<feature type="signal peptide" evidence="10">
    <location>
        <begin position="1"/>
        <end position="32"/>
    </location>
</feature>
<dbReference type="AlphaFoldDB" id="A0A2K4ZB33"/>
<dbReference type="PROSITE" id="PS50893">
    <property type="entry name" value="ABC_TRANSPORTER_2"/>
    <property type="match status" value="1"/>
</dbReference>
<dbReference type="InterPro" id="IPR036640">
    <property type="entry name" value="ABC1_TM_sf"/>
</dbReference>
<dbReference type="PANTHER" id="PTHR43394">
    <property type="entry name" value="ATP-DEPENDENT PERMEASE MDL1, MITOCHONDRIAL"/>
    <property type="match status" value="1"/>
</dbReference>
<keyword evidence="14" id="KW-1185">Reference proteome</keyword>
<feature type="domain" description="ABC transmembrane type-1" evidence="12">
    <location>
        <begin position="20"/>
        <end position="293"/>
    </location>
</feature>
<dbReference type="PROSITE" id="PS50929">
    <property type="entry name" value="ABC_TM1F"/>
    <property type="match status" value="1"/>
</dbReference>
<gene>
    <name evidence="13" type="ORF">AMURIS_00379</name>
</gene>
<dbReference type="InterPro" id="IPR027417">
    <property type="entry name" value="P-loop_NTPase"/>
</dbReference>
<keyword evidence="6 13" id="KW-0067">ATP-binding</keyword>
<feature type="chain" id="PRO_5039487151" evidence="10">
    <location>
        <begin position="33"/>
        <end position="579"/>
    </location>
</feature>
<evidence type="ECO:0000313" key="14">
    <source>
        <dbReference type="Proteomes" id="UP000236311"/>
    </source>
</evidence>
<dbReference type="SUPFAM" id="SSF90123">
    <property type="entry name" value="ABC transporter transmembrane region"/>
    <property type="match status" value="1"/>
</dbReference>
<evidence type="ECO:0000256" key="7">
    <source>
        <dbReference type="ARBA" id="ARBA00022989"/>
    </source>
</evidence>
<dbReference type="GO" id="GO:0015421">
    <property type="term" value="F:ABC-type oligopeptide transporter activity"/>
    <property type="evidence" value="ECO:0007669"/>
    <property type="project" value="TreeGrafter"/>
</dbReference>
<evidence type="ECO:0000256" key="9">
    <source>
        <dbReference type="SAM" id="Phobius"/>
    </source>
</evidence>
<evidence type="ECO:0000256" key="1">
    <source>
        <dbReference type="ARBA" id="ARBA00004651"/>
    </source>
</evidence>
<dbReference type="GO" id="GO:0005524">
    <property type="term" value="F:ATP binding"/>
    <property type="evidence" value="ECO:0007669"/>
    <property type="project" value="UniProtKB-KW"/>
</dbReference>
<keyword evidence="2" id="KW-0813">Transport</keyword>
<dbReference type="FunFam" id="3.40.50.300:FF:000854">
    <property type="entry name" value="Multidrug ABC transporter ATP-binding protein"/>
    <property type="match status" value="1"/>
</dbReference>
<dbReference type="SMART" id="SM00382">
    <property type="entry name" value="AAA"/>
    <property type="match status" value="1"/>
</dbReference>
<dbReference type="InterPro" id="IPR011527">
    <property type="entry name" value="ABC1_TM_dom"/>
</dbReference>
<feature type="transmembrane region" description="Helical" evidence="9">
    <location>
        <begin position="56"/>
        <end position="78"/>
    </location>
</feature>